<proteinExistence type="predicted"/>
<accession>A0A9D4FPX2</accession>
<evidence type="ECO:0000313" key="3">
    <source>
        <dbReference type="Proteomes" id="UP000828390"/>
    </source>
</evidence>
<reference evidence="2" key="1">
    <citation type="journal article" date="2019" name="bioRxiv">
        <title>The Genome of the Zebra Mussel, Dreissena polymorpha: A Resource for Invasive Species Research.</title>
        <authorList>
            <person name="McCartney M.A."/>
            <person name="Auch B."/>
            <person name="Kono T."/>
            <person name="Mallez S."/>
            <person name="Zhang Y."/>
            <person name="Obille A."/>
            <person name="Becker A."/>
            <person name="Abrahante J.E."/>
            <person name="Garbe J."/>
            <person name="Badalamenti J.P."/>
            <person name="Herman A."/>
            <person name="Mangelson H."/>
            <person name="Liachko I."/>
            <person name="Sullivan S."/>
            <person name="Sone E.D."/>
            <person name="Koren S."/>
            <person name="Silverstein K.A.T."/>
            <person name="Beckman K.B."/>
            <person name="Gohl D.M."/>
        </authorList>
    </citation>
    <scope>NUCLEOTIDE SEQUENCE</scope>
    <source>
        <strain evidence="2">Duluth1</strain>
        <tissue evidence="2">Whole animal</tissue>
    </source>
</reference>
<comment type="caution">
    <text evidence="2">The sequence shown here is derived from an EMBL/GenBank/DDBJ whole genome shotgun (WGS) entry which is preliminary data.</text>
</comment>
<evidence type="ECO:0000256" key="1">
    <source>
        <dbReference type="SAM" id="MobiDB-lite"/>
    </source>
</evidence>
<feature type="region of interest" description="Disordered" evidence="1">
    <location>
        <begin position="1"/>
        <end position="35"/>
    </location>
</feature>
<protein>
    <submittedName>
        <fullName evidence="2">Uncharacterized protein</fullName>
    </submittedName>
</protein>
<sequence length="76" mass="8073">MSRTACHTGPLTRVGKRSQSAKPYNHQGSKCRECSQNRQSGLTAPIISNVSVYNPTSCAGVNDVRGGQGQPSNVIK</sequence>
<evidence type="ECO:0000313" key="2">
    <source>
        <dbReference type="EMBL" id="KAH3801539.1"/>
    </source>
</evidence>
<reference evidence="2" key="2">
    <citation type="submission" date="2020-11" db="EMBL/GenBank/DDBJ databases">
        <authorList>
            <person name="McCartney M.A."/>
            <person name="Auch B."/>
            <person name="Kono T."/>
            <person name="Mallez S."/>
            <person name="Becker A."/>
            <person name="Gohl D.M."/>
            <person name="Silverstein K.A.T."/>
            <person name="Koren S."/>
            <person name="Bechman K.B."/>
            <person name="Herman A."/>
            <person name="Abrahante J.E."/>
            <person name="Garbe J."/>
        </authorList>
    </citation>
    <scope>NUCLEOTIDE SEQUENCE</scope>
    <source>
        <strain evidence="2">Duluth1</strain>
        <tissue evidence="2">Whole animal</tissue>
    </source>
</reference>
<dbReference type="EMBL" id="JAIWYP010000007">
    <property type="protein sequence ID" value="KAH3801539.1"/>
    <property type="molecule type" value="Genomic_DNA"/>
</dbReference>
<name>A0A9D4FPX2_DREPO</name>
<feature type="compositionally biased region" description="Polar residues" evidence="1">
    <location>
        <begin position="17"/>
        <end position="29"/>
    </location>
</feature>
<keyword evidence="3" id="KW-1185">Reference proteome</keyword>
<dbReference type="AlphaFoldDB" id="A0A9D4FPX2"/>
<gene>
    <name evidence="2" type="ORF">DPMN_155192</name>
</gene>
<organism evidence="2 3">
    <name type="scientific">Dreissena polymorpha</name>
    <name type="common">Zebra mussel</name>
    <name type="synonym">Mytilus polymorpha</name>
    <dbReference type="NCBI Taxonomy" id="45954"/>
    <lineage>
        <taxon>Eukaryota</taxon>
        <taxon>Metazoa</taxon>
        <taxon>Spiralia</taxon>
        <taxon>Lophotrochozoa</taxon>
        <taxon>Mollusca</taxon>
        <taxon>Bivalvia</taxon>
        <taxon>Autobranchia</taxon>
        <taxon>Heteroconchia</taxon>
        <taxon>Euheterodonta</taxon>
        <taxon>Imparidentia</taxon>
        <taxon>Neoheterodontei</taxon>
        <taxon>Myida</taxon>
        <taxon>Dreissenoidea</taxon>
        <taxon>Dreissenidae</taxon>
        <taxon>Dreissena</taxon>
    </lineage>
</organism>
<dbReference type="Proteomes" id="UP000828390">
    <property type="component" value="Unassembled WGS sequence"/>
</dbReference>